<dbReference type="InterPro" id="IPR000835">
    <property type="entry name" value="HTH_MarR-typ"/>
</dbReference>
<sequence>MVEPHGSGEVVPLSAQEEAAWRALTRAVLVIPRVIDADLMQDQGIGGTEYVVLMTLSEAPEGSMRMSQLASHVAISVSGLSRVVGRLERERLVERSRSADDGRGQVARITPAGMRCLEAAWPVHLASVRRRVMDHLQGVDLEAFATAMEQIAEPAVDSTGRRRARGPVARP</sequence>
<dbReference type="InterPro" id="IPR036388">
    <property type="entry name" value="WH-like_DNA-bd_sf"/>
</dbReference>
<dbReference type="PANTHER" id="PTHR33164">
    <property type="entry name" value="TRANSCRIPTIONAL REGULATOR, MARR FAMILY"/>
    <property type="match status" value="1"/>
</dbReference>
<evidence type="ECO:0000313" key="2">
    <source>
        <dbReference type="EMBL" id="QNL93700.1"/>
    </source>
</evidence>
<evidence type="ECO:0000259" key="1">
    <source>
        <dbReference type="PROSITE" id="PS50995"/>
    </source>
</evidence>
<evidence type="ECO:0000313" key="3">
    <source>
        <dbReference type="Proteomes" id="UP000515871"/>
    </source>
</evidence>
<name>A0ABX6SSL4_9ACTN</name>
<dbReference type="SUPFAM" id="SSF46785">
    <property type="entry name" value="Winged helix' DNA-binding domain"/>
    <property type="match status" value="1"/>
</dbReference>
<dbReference type="RefSeq" id="WP_154596796.1">
    <property type="nucleotide sequence ID" value="NZ_CP060587.1"/>
</dbReference>
<gene>
    <name evidence="2" type="ORF">H9L21_11355</name>
</gene>
<protein>
    <submittedName>
        <fullName evidence="2">Winged helix-turn-helix transcriptional regulator</fullName>
    </submittedName>
</protein>
<accession>A0ABX6SSL4</accession>
<proteinExistence type="predicted"/>
<keyword evidence="3" id="KW-1185">Reference proteome</keyword>
<dbReference type="PANTHER" id="PTHR33164:SF99">
    <property type="entry name" value="MARR FAMILY REGULATORY PROTEIN"/>
    <property type="match status" value="1"/>
</dbReference>
<dbReference type="Pfam" id="PF12802">
    <property type="entry name" value="MarR_2"/>
    <property type="match status" value="1"/>
</dbReference>
<dbReference type="Proteomes" id="UP000515871">
    <property type="component" value="Chromosome"/>
</dbReference>
<feature type="domain" description="HTH marR-type" evidence="1">
    <location>
        <begin position="17"/>
        <end position="153"/>
    </location>
</feature>
<dbReference type="Gene3D" id="1.10.10.10">
    <property type="entry name" value="Winged helix-like DNA-binding domain superfamily/Winged helix DNA-binding domain"/>
    <property type="match status" value="1"/>
</dbReference>
<reference evidence="2 3" key="1">
    <citation type="submission" date="2020-08" db="EMBL/GenBank/DDBJ databases">
        <title>Novel species in genus Aeromicrobium.</title>
        <authorList>
            <person name="Zhang G."/>
        </authorList>
    </citation>
    <scope>NUCLEOTIDE SEQUENCE [LARGE SCALE GENOMIC DNA]</scope>
    <source>
        <strain evidence="3">zg-629</strain>
    </source>
</reference>
<dbReference type="InterPro" id="IPR036390">
    <property type="entry name" value="WH_DNA-bd_sf"/>
</dbReference>
<dbReference type="PROSITE" id="PS50995">
    <property type="entry name" value="HTH_MARR_2"/>
    <property type="match status" value="1"/>
</dbReference>
<dbReference type="InterPro" id="IPR039422">
    <property type="entry name" value="MarR/SlyA-like"/>
</dbReference>
<organism evidence="2 3">
    <name type="scientific">Aeromicrobium senzhongii</name>
    <dbReference type="NCBI Taxonomy" id="2663859"/>
    <lineage>
        <taxon>Bacteria</taxon>
        <taxon>Bacillati</taxon>
        <taxon>Actinomycetota</taxon>
        <taxon>Actinomycetes</taxon>
        <taxon>Propionibacteriales</taxon>
        <taxon>Nocardioidaceae</taxon>
        <taxon>Aeromicrobium</taxon>
    </lineage>
</organism>
<dbReference type="EMBL" id="CP060587">
    <property type="protein sequence ID" value="QNL93700.1"/>
    <property type="molecule type" value="Genomic_DNA"/>
</dbReference>
<dbReference type="SMART" id="SM00347">
    <property type="entry name" value="HTH_MARR"/>
    <property type="match status" value="1"/>
</dbReference>